<dbReference type="RefSeq" id="WP_150716985.1">
    <property type="nucleotide sequence ID" value="NZ_CABVGY010000017.1"/>
</dbReference>
<dbReference type="AlphaFoldDB" id="A0A5E6U5U5"/>
<sequence>MTIAATQAKLHWNYFLALERDMDVLSRYVEFCQENFAVYSVELAHLLFAAASEVDVVCKLICEQVAPGAPRANINDYKAVLLQVLPDLPYTDVFVPRYGLSYRPWSNWEGDKNPAWWRSYNNVKHERDTYFNEATLKNSLNALGALLVLTVHYYSRKLAPEHGQVLRPKDTTRQLIPESTLLRLQEDNYFSHLIV</sequence>
<evidence type="ECO:0000313" key="1">
    <source>
        <dbReference type="EMBL" id="VVM98613.1"/>
    </source>
</evidence>
<reference evidence="1 2" key="1">
    <citation type="submission" date="2019-09" db="EMBL/GenBank/DDBJ databases">
        <authorList>
            <person name="Chandra G."/>
            <person name="Truman W A."/>
        </authorList>
    </citation>
    <scope>NUCLEOTIDE SEQUENCE [LARGE SCALE GENOMIC DNA]</scope>
    <source>
        <strain evidence="1">PS659</strain>
    </source>
</reference>
<evidence type="ECO:0000313" key="2">
    <source>
        <dbReference type="Proteomes" id="UP000326729"/>
    </source>
</evidence>
<protein>
    <submittedName>
        <fullName evidence="1">Uncharacterized protein</fullName>
    </submittedName>
</protein>
<organism evidence="1 2">
    <name type="scientific">Pseudomonas fluorescens</name>
    <dbReference type="NCBI Taxonomy" id="294"/>
    <lineage>
        <taxon>Bacteria</taxon>
        <taxon>Pseudomonadati</taxon>
        <taxon>Pseudomonadota</taxon>
        <taxon>Gammaproteobacteria</taxon>
        <taxon>Pseudomonadales</taxon>
        <taxon>Pseudomonadaceae</taxon>
        <taxon>Pseudomonas</taxon>
    </lineage>
</organism>
<dbReference type="Proteomes" id="UP000326729">
    <property type="component" value="Unassembled WGS sequence"/>
</dbReference>
<dbReference type="OrthoDB" id="1437907at2"/>
<dbReference type="EMBL" id="CABVGY010000017">
    <property type="protein sequence ID" value="VVM98613.1"/>
    <property type="molecule type" value="Genomic_DNA"/>
</dbReference>
<gene>
    <name evidence="1" type="ORF">PS659_03235</name>
</gene>
<accession>A0A5E6U5U5</accession>
<proteinExistence type="predicted"/>
<name>A0A5E6U5U5_PSEFL</name>